<reference evidence="2" key="2">
    <citation type="submission" date="2022-01" db="EMBL/GenBank/DDBJ databases">
        <authorList>
            <person name="Yamashiro T."/>
            <person name="Shiraishi A."/>
            <person name="Satake H."/>
            <person name="Nakayama K."/>
        </authorList>
    </citation>
    <scope>NUCLEOTIDE SEQUENCE</scope>
</reference>
<protein>
    <submittedName>
        <fullName evidence="2">Uncharacterized protein</fullName>
    </submittedName>
</protein>
<accession>A0ABQ5EE58</accession>
<name>A0ABQ5EE58_9ASTR</name>
<organism evidence="2 3">
    <name type="scientific">Tanacetum coccineum</name>
    <dbReference type="NCBI Taxonomy" id="301880"/>
    <lineage>
        <taxon>Eukaryota</taxon>
        <taxon>Viridiplantae</taxon>
        <taxon>Streptophyta</taxon>
        <taxon>Embryophyta</taxon>
        <taxon>Tracheophyta</taxon>
        <taxon>Spermatophyta</taxon>
        <taxon>Magnoliopsida</taxon>
        <taxon>eudicotyledons</taxon>
        <taxon>Gunneridae</taxon>
        <taxon>Pentapetalae</taxon>
        <taxon>asterids</taxon>
        <taxon>campanulids</taxon>
        <taxon>Asterales</taxon>
        <taxon>Asteraceae</taxon>
        <taxon>Asteroideae</taxon>
        <taxon>Anthemideae</taxon>
        <taxon>Anthemidinae</taxon>
        <taxon>Tanacetum</taxon>
    </lineage>
</organism>
<feature type="region of interest" description="Disordered" evidence="1">
    <location>
        <begin position="1"/>
        <end position="23"/>
    </location>
</feature>
<gene>
    <name evidence="2" type="ORF">Tco_0975356</name>
</gene>
<comment type="caution">
    <text evidence="2">The sequence shown here is derived from an EMBL/GenBank/DDBJ whole genome shotgun (WGS) entry which is preliminary data.</text>
</comment>
<proteinExistence type="predicted"/>
<dbReference type="Proteomes" id="UP001151760">
    <property type="component" value="Unassembled WGS sequence"/>
</dbReference>
<dbReference type="EMBL" id="BQNB010016217">
    <property type="protein sequence ID" value="GJT49199.1"/>
    <property type="molecule type" value="Genomic_DNA"/>
</dbReference>
<feature type="region of interest" description="Disordered" evidence="1">
    <location>
        <begin position="88"/>
        <end position="120"/>
    </location>
</feature>
<evidence type="ECO:0000256" key="1">
    <source>
        <dbReference type="SAM" id="MobiDB-lite"/>
    </source>
</evidence>
<evidence type="ECO:0000313" key="2">
    <source>
        <dbReference type="EMBL" id="GJT49199.1"/>
    </source>
</evidence>
<evidence type="ECO:0000313" key="3">
    <source>
        <dbReference type="Proteomes" id="UP001151760"/>
    </source>
</evidence>
<reference evidence="2" key="1">
    <citation type="journal article" date="2022" name="Int. J. Mol. Sci.">
        <title>Draft Genome of Tanacetum Coccineum: Genomic Comparison of Closely Related Tanacetum-Family Plants.</title>
        <authorList>
            <person name="Yamashiro T."/>
            <person name="Shiraishi A."/>
            <person name="Nakayama K."/>
            <person name="Satake H."/>
        </authorList>
    </citation>
    <scope>NUCLEOTIDE SEQUENCE</scope>
</reference>
<sequence length="120" mass="13673">MPEEGPKVLSRGATVPSHQKKEVQKEERCLKGWKRVHSIGSETRRRMCPHIREIQGTGHIIVAAKIRKAATKVLTPGKHKLLPRNIIAKEHPRKERKHCQKVKAAQEDIGSQNKEAKVER</sequence>
<keyword evidence="3" id="KW-1185">Reference proteome</keyword>